<accession>A0A2U8H157</accession>
<proteinExistence type="predicted"/>
<organism evidence="2 3">
    <name type="scientific">Parazoarcus communis</name>
    <dbReference type="NCBI Taxonomy" id="41977"/>
    <lineage>
        <taxon>Bacteria</taxon>
        <taxon>Pseudomonadati</taxon>
        <taxon>Pseudomonadota</taxon>
        <taxon>Betaproteobacteria</taxon>
        <taxon>Rhodocyclales</taxon>
        <taxon>Zoogloeaceae</taxon>
        <taxon>Parazoarcus</taxon>
    </lineage>
</organism>
<dbReference type="Proteomes" id="UP000244902">
    <property type="component" value="Chromosome"/>
</dbReference>
<gene>
    <name evidence="2" type="ORF">CEW87_08780</name>
</gene>
<evidence type="ECO:0000256" key="1">
    <source>
        <dbReference type="SAM" id="Phobius"/>
    </source>
</evidence>
<dbReference type="AlphaFoldDB" id="A0A2U8H157"/>
<protein>
    <submittedName>
        <fullName evidence="2">Uncharacterized protein</fullName>
    </submittedName>
</protein>
<keyword evidence="1" id="KW-0812">Transmembrane</keyword>
<evidence type="ECO:0000313" key="2">
    <source>
        <dbReference type="EMBL" id="AWI79454.1"/>
    </source>
</evidence>
<sequence length="214" mass="23645">MSQVTLLGIGLLLLLATWKFMLRPSMLDATRDRLFDLRESVRTHFIESGRGLTDPAYRAVRDLLNSHLRYTEEITFFGVMYQMTWFKFNEESAKHMRKVLDSHMAAHDPRLDDFIKEVRVKSAVVVLDYAVKSSLVGLLLALAGFVVIYAQKVIVAIHQAMKATGRAPATAFVQAAAWSGALLALSAQVGGVGRDQALAAMEEGALHASEPCHT</sequence>
<reference evidence="2 3" key="1">
    <citation type="submission" date="2017-06" db="EMBL/GenBank/DDBJ databases">
        <title>Azoarcus sp. TSNA42 complete genome sequence.</title>
        <authorList>
            <person name="Woo J.-H."/>
            <person name="Kim H.-S."/>
        </authorList>
    </citation>
    <scope>NUCLEOTIDE SEQUENCE [LARGE SCALE GENOMIC DNA]</scope>
    <source>
        <strain evidence="2 3">TSNA42</strain>
    </source>
</reference>
<keyword evidence="1" id="KW-0472">Membrane</keyword>
<dbReference type="OrthoDB" id="9153530at2"/>
<keyword evidence="1" id="KW-1133">Transmembrane helix</keyword>
<dbReference type="RefSeq" id="WP_108972343.1">
    <property type="nucleotide sequence ID" value="NZ_CP022188.1"/>
</dbReference>
<name>A0A2U8H157_9RHOO</name>
<dbReference type="EMBL" id="CP022188">
    <property type="protein sequence ID" value="AWI79454.1"/>
    <property type="molecule type" value="Genomic_DNA"/>
</dbReference>
<evidence type="ECO:0000313" key="3">
    <source>
        <dbReference type="Proteomes" id="UP000244902"/>
    </source>
</evidence>
<feature type="transmembrane region" description="Helical" evidence="1">
    <location>
        <begin position="135"/>
        <end position="157"/>
    </location>
</feature>